<dbReference type="InterPro" id="IPR036661">
    <property type="entry name" value="Luciferase-like_sf"/>
</dbReference>
<dbReference type="Proteomes" id="UP000318103">
    <property type="component" value="Unassembled WGS sequence"/>
</dbReference>
<evidence type="ECO:0000313" key="7">
    <source>
        <dbReference type="Proteomes" id="UP000318103"/>
    </source>
</evidence>
<protein>
    <submittedName>
        <fullName evidence="6">Alkanesulfonate monooxygenase SsuD/methylene tetrahydromethanopterin reductase-like flavin-dependent oxidoreductase (Luciferase family)</fullName>
    </submittedName>
</protein>
<evidence type="ECO:0000256" key="1">
    <source>
        <dbReference type="ARBA" id="ARBA00022630"/>
    </source>
</evidence>
<dbReference type="PANTHER" id="PTHR42847:SF4">
    <property type="entry name" value="ALKANESULFONATE MONOOXYGENASE-RELATED"/>
    <property type="match status" value="1"/>
</dbReference>
<evidence type="ECO:0000256" key="4">
    <source>
        <dbReference type="ARBA" id="ARBA00023033"/>
    </source>
</evidence>
<dbReference type="GO" id="GO:0046306">
    <property type="term" value="P:alkanesulfonate catabolic process"/>
    <property type="evidence" value="ECO:0007669"/>
    <property type="project" value="TreeGrafter"/>
</dbReference>
<dbReference type="InterPro" id="IPR011251">
    <property type="entry name" value="Luciferase-like_dom"/>
</dbReference>
<keyword evidence="3" id="KW-0560">Oxidoreductase</keyword>
<dbReference type="Gene3D" id="3.20.20.30">
    <property type="entry name" value="Luciferase-like domain"/>
    <property type="match status" value="1"/>
</dbReference>
<evidence type="ECO:0000256" key="3">
    <source>
        <dbReference type="ARBA" id="ARBA00023002"/>
    </source>
</evidence>
<gene>
    <name evidence="6" type="ORF">FB563_0786</name>
</gene>
<keyword evidence="4 6" id="KW-0503">Monooxygenase</keyword>
<dbReference type="GO" id="GO:0008726">
    <property type="term" value="F:alkanesulfonate monooxygenase activity"/>
    <property type="evidence" value="ECO:0007669"/>
    <property type="project" value="TreeGrafter"/>
</dbReference>
<reference evidence="6 7" key="1">
    <citation type="submission" date="2019-06" db="EMBL/GenBank/DDBJ databases">
        <title>Sequencing the genomes of 1000 actinobacteria strains.</title>
        <authorList>
            <person name="Klenk H.-P."/>
        </authorList>
    </citation>
    <scope>NUCLEOTIDE SEQUENCE [LARGE SCALE GENOMIC DNA]</scope>
    <source>
        <strain evidence="6 7">DSM 41929</strain>
    </source>
</reference>
<keyword evidence="1" id="KW-0285">Flavoprotein</keyword>
<dbReference type="InterPro" id="IPR050172">
    <property type="entry name" value="SsuD_RutA_monooxygenase"/>
</dbReference>
<dbReference type="EMBL" id="VFNX01000001">
    <property type="protein sequence ID" value="TQK95866.1"/>
    <property type="molecule type" value="Genomic_DNA"/>
</dbReference>
<keyword evidence="2" id="KW-0288">FMN</keyword>
<evidence type="ECO:0000259" key="5">
    <source>
        <dbReference type="Pfam" id="PF00296"/>
    </source>
</evidence>
<proteinExistence type="predicted"/>
<keyword evidence="7" id="KW-1185">Reference proteome</keyword>
<accession>A0A542U9X6</accession>
<comment type="caution">
    <text evidence="6">The sequence shown here is derived from an EMBL/GenBank/DDBJ whole genome shotgun (WGS) entry which is preliminary data.</text>
</comment>
<dbReference type="PANTHER" id="PTHR42847">
    <property type="entry name" value="ALKANESULFONATE MONOOXYGENASE"/>
    <property type="match status" value="1"/>
</dbReference>
<organism evidence="6 7">
    <name type="scientific">Streptomyces puniciscabiei</name>
    <dbReference type="NCBI Taxonomy" id="164348"/>
    <lineage>
        <taxon>Bacteria</taxon>
        <taxon>Bacillati</taxon>
        <taxon>Actinomycetota</taxon>
        <taxon>Actinomycetes</taxon>
        <taxon>Kitasatosporales</taxon>
        <taxon>Streptomycetaceae</taxon>
        <taxon>Streptomyces</taxon>
    </lineage>
</organism>
<dbReference type="RefSeq" id="WP_055706657.1">
    <property type="nucleotide sequence ID" value="NZ_JBPJFI010000001.1"/>
</dbReference>
<dbReference type="AlphaFoldDB" id="A0A542U9X6"/>
<name>A0A542U9X6_9ACTN</name>
<dbReference type="Pfam" id="PF00296">
    <property type="entry name" value="Bac_luciferase"/>
    <property type="match status" value="1"/>
</dbReference>
<dbReference type="SUPFAM" id="SSF51679">
    <property type="entry name" value="Bacterial luciferase-like"/>
    <property type="match status" value="1"/>
</dbReference>
<feature type="domain" description="Luciferase-like" evidence="5">
    <location>
        <begin position="14"/>
        <end position="229"/>
    </location>
</feature>
<evidence type="ECO:0000313" key="6">
    <source>
        <dbReference type="EMBL" id="TQK95866.1"/>
    </source>
</evidence>
<sequence>MAAAYAMLYGRPVHFNLVAGARGDELQRTGDPLDHDERYERMREFGHILRALLHGEEVDVAGRHYTYRGHRLLPRPAVLERCLIFVAGSSPAGLNVARDIADVVVTHPAPYPDWRRDFLEPLRASGYTGQLGIRIGIVAGAERADAWHRARARFPQTRRGRQETVLKTRSQNTWSRELAARAVAEDEEPADPYWLGAFRSGRASAPFLVGTHEEVGARPAEYTRAGVSHVLLNGSYEDDHPDINRAIRAAATSAPLR</sequence>
<evidence type="ECO:0000256" key="2">
    <source>
        <dbReference type="ARBA" id="ARBA00022643"/>
    </source>
</evidence>